<dbReference type="Proteomes" id="UP001497535">
    <property type="component" value="Unassembled WGS sequence"/>
</dbReference>
<accession>A0ACB1ANT1</accession>
<proteinExistence type="predicted"/>
<keyword evidence="2" id="KW-1185">Reference proteome</keyword>
<name>A0ACB1ANT1_MELEN</name>
<gene>
    <name evidence="1" type="ORF">MENTE1834_LOCUS40676</name>
</gene>
<protein>
    <submittedName>
        <fullName evidence="1">Uncharacterized protein</fullName>
    </submittedName>
</protein>
<evidence type="ECO:0000313" key="2">
    <source>
        <dbReference type="Proteomes" id="UP001497535"/>
    </source>
</evidence>
<reference evidence="1" key="1">
    <citation type="submission" date="2023-11" db="EMBL/GenBank/DDBJ databases">
        <authorList>
            <person name="Poullet M."/>
        </authorList>
    </citation>
    <scope>NUCLEOTIDE SEQUENCE</scope>
    <source>
        <strain evidence="1">E1834</strain>
    </source>
</reference>
<dbReference type="EMBL" id="CAVMJV010000097">
    <property type="protein sequence ID" value="CAK5094433.1"/>
    <property type="molecule type" value="Genomic_DNA"/>
</dbReference>
<comment type="caution">
    <text evidence="1">The sequence shown here is derived from an EMBL/GenBank/DDBJ whole genome shotgun (WGS) entry which is preliminary data.</text>
</comment>
<evidence type="ECO:0000313" key="1">
    <source>
        <dbReference type="EMBL" id="CAK5094433.1"/>
    </source>
</evidence>
<sequence length="104" mass="12850">MASLNKWQKFIYQLNQQQKRFNIFNKKIQQNIPFRFYFASSFSRLLPIKFKLFSFILFTRFAVIQPIMRINDDPDEEQIRMSKRLKRFRKFASIEYAGVFFKFK</sequence>
<organism evidence="1 2">
    <name type="scientific">Meloidogyne enterolobii</name>
    <name type="common">Root-knot nematode worm</name>
    <name type="synonym">Meloidogyne mayaguensis</name>
    <dbReference type="NCBI Taxonomy" id="390850"/>
    <lineage>
        <taxon>Eukaryota</taxon>
        <taxon>Metazoa</taxon>
        <taxon>Ecdysozoa</taxon>
        <taxon>Nematoda</taxon>
        <taxon>Chromadorea</taxon>
        <taxon>Rhabditida</taxon>
        <taxon>Tylenchina</taxon>
        <taxon>Tylenchomorpha</taxon>
        <taxon>Tylenchoidea</taxon>
        <taxon>Meloidogynidae</taxon>
        <taxon>Meloidogyninae</taxon>
        <taxon>Meloidogyne</taxon>
    </lineage>
</organism>